<dbReference type="RefSeq" id="WP_061428722.1">
    <property type="nucleotide sequence ID" value="NZ_CATNXK010000001.1"/>
</dbReference>
<dbReference type="NCBIfam" id="NF006395">
    <property type="entry name" value="PRK08644.1"/>
    <property type="match status" value="1"/>
</dbReference>
<accession>A0A127EJJ2</accession>
<dbReference type="GO" id="GO:0061504">
    <property type="term" value="P:cyclic threonylcarbamoyladenosine biosynthetic process"/>
    <property type="evidence" value="ECO:0007669"/>
    <property type="project" value="TreeGrafter"/>
</dbReference>
<gene>
    <name evidence="3" type="ORF">JFP838_10225</name>
</gene>
<feature type="domain" description="ThiS-like ubiquitin" evidence="2">
    <location>
        <begin position="1"/>
        <end position="57"/>
    </location>
</feature>
<dbReference type="InterPro" id="IPR012729">
    <property type="entry name" value="ThiF_fam2"/>
</dbReference>
<evidence type="ECO:0000259" key="2">
    <source>
        <dbReference type="Pfam" id="PF14453"/>
    </source>
</evidence>
<protein>
    <submittedName>
        <fullName evidence="3">Thiamine biosynthesis protein ThiF</fullName>
    </submittedName>
</protein>
<dbReference type="Pfam" id="PF14453">
    <property type="entry name" value="ThiS-like"/>
    <property type="match status" value="1"/>
</dbReference>
<dbReference type="Gene3D" id="3.40.50.720">
    <property type="entry name" value="NAD(P)-binding Rossmann-like Domain"/>
    <property type="match status" value="1"/>
</dbReference>
<dbReference type="Proteomes" id="UP000070260">
    <property type="component" value="Chromosome"/>
</dbReference>
<dbReference type="Pfam" id="PF00899">
    <property type="entry name" value="ThiF"/>
    <property type="match status" value="1"/>
</dbReference>
<dbReference type="OrthoDB" id="9804286at2"/>
<dbReference type="NCBIfam" id="TIGR02354">
    <property type="entry name" value="thiF_fam2"/>
    <property type="match status" value="1"/>
</dbReference>
<evidence type="ECO:0000259" key="1">
    <source>
        <dbReference type="Pfam" id="PF00899"/>
    </source>
</evidence>
<dbReference type="InterPro" id="IPR032726">
    <property type="entry name" value="ThiS-like_dom"/>
</dbReference>
<proteinExistence type="predicted"/>
<organism evidence="3 4">
    <name type="scientific">Clostridium perfringens</name>
    <dbReference type="NCBI Taxonomy" id="1502"/>
    <lineage>
        <taxon>Bacteria</taxon>
        <taxon>Bacillati</taxon>
        <taxon>Bacillota</taxon>
        <taxon>Clostridia</taxon>
        <taxon>Eubacteriales</taxon>
        <taxon>Clostridiaceae</taxon>
        <taxon>Clostridium</taxon>
    </lineage>
</organism>
<dbReference type="PATRIC" id="fig|1502.177.peg.2097"/>
<evidence type="ECO:0000313" key="3">
    <source>
        <dbReference type="EMBL" id="AMN36119.1"/>
    </source>
</evidence>
<dbReference type="CDD" id="cd01487">
    <property type="entry name" value="E1_ThiF_like"/>
    <property type="match status" value="1"/>
</dbReference>
<dbReference type="GO" id="GO:0061503">
    <property type="term" value="F:tRNA threonylcarbamoyladenosine dehydratase"/>
    <property type="evidence" value="ECO:0007669"/>
    <property type="project" value="TreeGrafter"/>
</dbReference>
<dbReference type="GO" id="GO:0008641">
    <property type="term" value="F:ubiquitin-like modifier activating enzyme activity"/>
    <property type="evidence" value="ECO:0007669"/>
    <property type="project" value="InterPro"/>
</dbReference>
<dbReference type="InterPro" id="IPR035985">
    <property type="entry name" value="Ubiquitin-activating_enz"/>
</dbReference>
<name>A0A127EJJ2_CLOPF</name>
<dbReference type="InterPro" id="IPR045886">
    <property type="entry name" value="ThiF/MoeB/HesA"/>
</dbReference>
<dbReference type="PANTHER" id="PTHR43267:SF3">
    <property type="entry name" value="THIF PROTEIN"/>
    <property type="match status" value="1"/>
</dbReference>
<dbReference type="PANTHER" id="PTHR43267">
    <property type="entry name" value="TRNA THREONYLCARBAMOYLADENOSINE DEHYDRATASE"/>
    <property type="match status" value="1"/>
</dbReference>
<dbReference type="AlphaFoldDB" id="A0A127EJJ2"/>
<dbReference type="EMBL" id="CP010994">
    <property type="protein sequence ID" value="AMN36119.1"/>
    <property type="molecule type" value="Genomic_DNA"/>
</dbReference>
<dbReference type="InterPro" id="IPR000594">
    <property type="entry name" value="ThiF_NAD_FAD-bd"/>
</dbReference>
<evidence type="ECO:0000313" key="4">
    <source>
        <dbReference type="Proteomes" id="UP000070260"/>
    </source>
</evidence>
<sequence>MNIKINEKWREVKENCTVYALKNEEFPDSHVIVLNGFPLVEDKKLKDGDRIVFIKKGIMPNKEELEELMVSRHTPGIHEKLKRIKVLIAGCGGLGSNIAISLGRIGVGSISLVDFDIVEPSNLNRQQYYIEDIGEFKVTALKRNLMRINPFIKIEALNLKLSGDNMSVLQGADIIIEAFDNPDYKALLANYVLGNMKDKFLISSSGMAGFYNSNLIKTKQITDKFYICGDLVNEAKEGCGLMAPRVAICANHMANLVIDIAVNKIEFQK</sequence>
<feature type="domain" description="THIF-type NAD/FAD binding fold" evidence="1">
    <location>
        <begin position="78"/>
        <end position="264"/>
    </location>
</feature>
<dbReference type="SUPFAM" id="SSF69572">
    <property type="entry name" value="Activating enzymes of the ubiquitin-like proteins"/>
    <property type="match status" value="1"/>
</dbReference>
<reference evidence="3 4" key="1">
    <citation type="journal article" date="2016" name="PLoS ONE">
        <title>Plasmid Characterization and Chromosome Analysis of Two netF+ Clostridium perfringens Isolates Associated with Foal and Canine Necrotizing Enteritis.</title>
        <authorList>
            <person name="Mehdizadeh Gohari I."/>
            <person name="Kropinski A.M."/>
            <person name="Weese S.J."/>
            <person name="Parreira V.R."/>
            <person name="Whitehead A.E."/>
            <person name="Boerlin P."/>
            <person name="Prescott J.F."/>
        </authorList>
    </citation>
    <scope>NUCLEOTIDE SEQUENCE [LARGE SCALE GENOMIC DNA]</scope>
    <source>
        <strain evidence="3 4">JP838</strain>
    </source>
</reference>